<dbReference type="GeneID" id="30978591"/>
<keyword evidence="4" id="KW-1185">Reference proteome</keyword>
<accession>A0A1L9X2G6</accession>
<dbReference type="SUPFAM" id="SSF57997">
    <property type="entry name" value="Tropomyosin"/>
    <property type="match status" value="1"/>
</dbReference>
<dbReference type="STRING" id="690307.A0A1L9X2G6"/>
<evidence type="ECO:0000313" key="3">
    <source>
        <dbReference type="EMBL" id="OJK02358.1"/>
    </source>
</evidence>
<feature type="non-terminal residue" evidence="3">
    <location>
        <position position="1"/>
    </location>
</feature>
<dbReference type="OrthoDB" id="4510215at2759"/>
<dbReference type="AlphaFoldDB" id="A0A1L9X2G6"/>
<protein>
    <recommendedName>
        <fullName evidence="5">Up-regulated during septation protein 1 domain-containing protein</fullName>
    </recommendedName>
</protein>
<dbReference type="RefSeq" id="XP_020058697.1">
    <property type="nucleotide sequence ID" value="XM_020204777.1"/>
</dbReference>
<sequence>NNSIEIEAQLMVAKLEFDLDEAQRQLAEAQFSGASAQQSMQEGEVACNLSVAEARAEAEQARSQAFMMQKNLDEVTEENRTLQIQIGLAMRDAQRGQERADTAERVNKVLEVRLAQWEEKARDEQTILKRPTANVGSVTTALQQCQVKVSEQQTRINDLTEKLEKAKVASPAGKVEEKLRADFSMIKSMYDREKRARTEDQIRWSKENRDLEEELRKLRISISNAKTQRPRRSRAAAGLASDPCDID</sequence>
<dbReference type="Proteomes" id="UP000184546">
    <property type="component" value="Unassembled WGS sequence"/>
</dbReference>
<organism evidence="3 4">
    <name type="scientific">Aspergillus aculeatus (strain ATCC 16872 / CBS 172.66 / WB 5094)</name>
    <dbReference type="NCBI Taxonomy" id="690307"/>
    <lineage>
        <taxon>Eukaryota</taxon>
        <taxon>Fungi</taxon>
        <taxon>Dikarya</taxon>
        <taxon>Ascomycota</taxon>
        <taxon>Pezizomycotina</taxon>
        <taxon>Eurotiomycetes</taxon>
        <taxon>Eurotiomycetidae</taxon>
        <taxon>Eurotiales</taxon>
        <taxon>Aspergillaceae</taxon>
        <taxon>Aspergillus</taxon>
        <taxon>Aspergillus subgen. Circumdati</taxon>
    </lineage>
</organism>
<feature type="region of interest" description="Disordered" evidence="2">
    <location>
        <begin position="222"/>
        <end position="247"/>
    </location>
</feature>
<feature type="coiled-coil region" evidence="1">
    <location>
        <begin position="12"/>
        <end position="169"/>
    </location>
</feature>
<evidence type="ECO:0008006" key="5">
    <source>
        <dbReference type="Google" id="ProtNLM"/>
    </source>
</evidence>
<name>A0A1L9X2G6_ASPA1</name>
<evidence type="ECO:0000256" key="2">
    <source>
        <dbReference type="SAM" id="MobiDB-lite"/>
    </source>
</evidence>
<keyword evidence="1" id="KW-0175">Coiled coil</keyword>
<evidence type="ECO:0000313" key="4">
    <source>
        <dbReference type="Proteomes" id="UP000184546"/>
    </source>
</evidence>
<dbReference type="EMBL" id="KV878973">
    <property type="protein sequence ID" value="OJK02358.1"/>
    <property type="molecule type" value="Genomic_DNA"/>
</dbReference>
<evidence type="ECO:0000256" key="1">
    <source>
        <dbReference type="SAM" id="Coils"/>
    </source>
</evidence>
<reference evidence="4" key="1">
    <citation type="journal article" date="2017" name="Genome Biol.">
        <title>Comparative genomics reveals high biological diversity and specific adaptations in the industrially and medically important fungal genus Aspergillus.</title>
        <authorList>
            <person name="de Vries R.P."/>
            <person name="Riley R."/>
            <person name="Wiebenga A."/>
            <person name="Aguilar-Osorio G."/>
            <person name="Amillis S."/>
            <person name="Uchima C.A."/>
            <person name="Anderluh G."/>
            <person name="Asadollahi M."/>
            <person name="Askin M."/>
            <person name="Barry K."/>
            <person name="Battaglia E."/>
            <person name="Bayram O."/>
            <person name="Benocci T."/>
            <person name="Braus-Stromeyer S.A."/>
            <person name="Caldana C."/>
            <person name="Canovas D."/>
            <person name="Cerqueira G.C."/>
            <person name="Chen F."/>
            <person name="Chen W."/>
            <person name="Choi C."/>
            <person name="Clum A."/>
            <person name="Dos Santos R.A."/>
            <person name="Damasio A.R."/>
            <person name="Diallinas G."/>
            <person name="Emri T."/>
            <person name="Fekete E."/>
            <person name="Flipphi M."/>
            <person name="Freyberg S."/>
            <person name="Gallo A."/>
            <person name="Gournas C."/>
            <person name="Habgood R."/>
            <person name="Hainaut M."/>
            <person name="Harispe M.L."/>
            <person name="Henrissat B."/>
            <person name="Hilden K.S."/>
            <person name="Hope R."/>
            <person name="Hossain A."/>
            <person name="Karabika E."/>
            <person name="Karaffa L."/>
            <person name="Karanyi Z."/>
            <person name="Krasevec N."/>
            <person name="Kuo A."/>
            <person name="Kusch H."/>
            <person name="LaButti K."/>
            <person name="Lagendijk E.L."/>
            <person name="Lapidus A."/>
            <person name="Levasseur A."/>
            <person name="Lindquist E."/>
            <person name="Lipzen A."/>
            <person name="Logrieco A.F."/>
            <person name="MacCabe A."/>
            <person name="Maekelae M.R."/>
            <person name="Malavazi I."/>
            <person name="Melin P."/>
            <person name="Meyer V."/>
            <person name="Mielnichuk N."/>
            <person name="Miskei M."/>
            <person name="Molnar A.P."/>
            <person name="Mule G."/>
            <person name="Ngan C.Y."/>
            <person name="Orejas M."/>
            <person name="Orosz E."/>
            <person name="Ouedraogo J.P."/>
            <person name="Overkamp K.M."/>
            <person name="Park H.-S."/>
            <person name="Perrone G."/>
            <person name="Piumi F."/>
            <person name="Punt P.J."/>
            <person name="Ram A.F."/>
            <person name="Ramon A."/>
            <person name="Rauscher S."/>
            <person name="Record E."/>
            <person name="Riano-Pachon D.M."/>
            <person name="Robert V."/>
            <person name="Roehrig J."/>
            <person name="Ruller R."/>
            <person name="Salamov A."/>
            <person name="Salih N.S."/>
            <person name="Samson R.A."/>
            <person name="Sandor E."/>
            <person name="Sanguinetti M."/>
            <person name="Schuetze T."/>
            <person name="Sepcic K."/>
            <person name="Shelest E."/>
            <person name="Sherlock G."/>
            <person name="Sophianopoulou V."/>
            <person name="Squina F.M."/>
            <person name="Sun H."/>
            <person name="Susca A."/>
            <person name="Todd R.B."/>
            <person name="Tsang A."/>
            <person name="Unkles S.E."/>
            <person name="van de Wiele N."/>
            <person name="van Rossen-Uffink D."/>
            <person name="Oliveira J.V."/>
            <person name="Vesth T.C."/>
            <person name="Visser J."/>
            <person name="Yu J.-H."/>
            <person name="Zhou M."/>
            <person name="Andersen M.R."/>
            <person name="Archer D.B."/>
            <person name="Baker S.E."/>
            <person name="Benoit I."/>
            <person name="Brakhage A.A."/>
            <person name="Braus G.H."/>
            <person name="Fischer R."/>
            <person name="Frisvad J.C."/>
            <person name="Goldman G.H."/>
            <person name="Houbraken J."/>
            <person name="Oakley B."/>
            <person name="Pocsi I."/>
            <person name="Scazzocchio C."/>
            <person name="Seiboth B."/>
            <person name="vanKuyk P.A."/>
            <person name="Wortman J."/>
            <person name="Dyer P.S."/>
            <person name="Grigoriev I.V."/>
        </authorList>
    </citation>
    <scope>NUCLEOTIDE SEQUENCE [LARGE SCALE GENOMIC DNA]</scope>
    <source>
        <strain evidence="4">ATCC 16872 / CBS 172.66 / WB 5094</strain>
    </source>
</reference>
<gene>
    <name evidence="3" type="ORF">ASPACDRAFT_76740</name>
</gene>
<proteinExistence type="predicted"/>
<dbReference type="VEuPathDB" id="FungiDB:ASPACDRAFT_76740"/>